<organism evidence="1 2">
    <name type="scientific">Pycnoporus cinnabarinus</name>
    <name type="common">Cinnabar-red polypore</name>
    <name type="synonym">Trametes cinnabarina</name>
    <dbReference type="NCBI Taxonomy" id="5643"/>
    <lineage>
        <taxon>Eukaryota</taxon>
        <taxon>Fungi</taxon>
        <taxon>Dikarya</taxon>
        <taxon>Basidiomycota</taxon>
        <taxon>Agaricomycotina</taxon>
        <taxon>Agaricomycetes</taxon>
        <taxon>Polyporales</taxon>
        <taxon>Polyporaceae</taxon>
        <taxon>Trametes</taxon>
    </lineage>
</organism>
<protein>
    <submittedName>
        <fullName evidence="1">Uncharacterized protein</fullName>
    </submittedName>
</protein>
<sequence>MESLLSLRSRPELPLEVWTYIFQTFSRPSPDYCFKTLLNVLSINHYLRIAASASAIWKPCYEGRYTHTVPENEKRRRQQHGNDYRSLYFARREIDRRALRLVDEIRTDIVGRNAKACIIVKEFSFDIWDVLQLEIDLDIPVSFGGHGLSDPVPHALSRIYWARMVQGVIARYSAVHMWRRIKNVYHQPVGFEEMMSGFSAFYGWSSTLISRELDSRASACRVALDSAGIQLDSSAPDYDLRAICGGVVRYMTDQGWIDNHHDPALDEHLLNSFPHILLGSPESITFSLSVLSKTWLFVCLCRRLGLRAKASMLLPNDIVGLVRSSGTQAPLVVNFAVGATLIRNGLKVEWLDRMMAAKVRQDGPASLLPPLHAILFMNAVNNVSGDILFYRNNLVVAPWTSDLTEKVVLAHHATQCAFALTCNPTAKDVPVAFPEHMADLLPLDGEAIYFDAVFGGEMERLHPEIFLEMRSTIQHLENLEERVRRRSTYPDEDIRYVVGQVLRNVHTGSLACVLGWDYVPPNTPEGVPASTEPKGHILYRMIFEERLVNIREPHCWESVALSDDDARTLYKSWKQFGRYFEDVSSIDTVEIEEEGQARPTRFTLTAEMQQLYPEDSTTLASRAVAATPCY</sequence>
<proteinExistence type="predicted"/>
<accession>A0A060SDT9</accession>
<evidence type="ECO:0000313" key="1">
    <source>
        <dbReference type="EMBL" id="CDO72667.1"/>
    </source>
</evidence>
<dbReference type="OMA" id="ELYIHIC"/>
<dbReference type="AlphaFoldDB" id="A0A060SDT9"/>
<name>A0A060SDT9_PYCCI</name>
<keyword evidence="2" id="KW-1185">Reference proteome</keyword>
<dbReference type="HOGENOM" id="CLU_020266_1_0_1"/>
<gene>
    <name evidence="1" type="ORF">BN946_scf184985.g86</name>
</gene>
<dbReference type="Proteomes" id="UP000029665">
    <property type="component" value="Unassembled WGS sequence"/>
</dbReference>
<dbReference type="OrthoDB" id="28868at2759"/>
<evidence type="ECO:0000313" key="2">
    <source>
        <dbReference type="Proteomes" id="UP000029665"/>
    </source>
</evidence>
<reference evidence="1" key="1">
    <citation type="submission" date="2014-01" db="EMBL/GenBank/DDBJ databases">
        <title>The genome of the white-rot fungus Pycnoporus cinnabarinus: a basidiomycete model with a versatile arsenal for lignocellulosic biomass breakdown.</title>
        <authorList>
            <person name="Levasseur A."/>
            <person name="Lomascolo A."/>
            <person name="Ruiz-Duenas F.J."/>
            <person name="Uzan E."/>
            <person name="Piumi F."/>
            <person name="Kues U."/>
            <person name="Ram A.F.J."/>
            <person name="Murat C."/>
            <person name="Haon M."/>
            <person name="Benoit I."/>
            <person name="Arfi Y."/>
            <person name="Chevret D."/>
            <person name="Drula E."/>
            <person name="Kwon M.J."/>
            <person name="Gouret P."/>
            <person name="Lesage-Meessen L."/>
            <person name="Lombard V."/>
            <person name="Mariette J."/>
            <person name="Noirot C."/>
            <person name="Park J."/>
            <person name="Patyshakuliyeva A."/>
            <person name="Wieneger R.A.B."/>
            <person name="Wosten H.A.B."/>
            <person name="Martin F."/>
            <person name="Coutinho P.M."/>
            <person name="de Vries R."/>
            <person name="Martinez A.T."/>
            <person name="Klopp C."/>
            <person name="Pontarotti P."/>
            <person name="Henrissat B."/>
            <person name="Record E."/>
        </authorList>
    </citation>
    <scope>NUCLEOTIDE SEQUENCE [LARGE SCALE GENOMIC DNA]</scope>
    <source>
        <strain evidence="1">BRFM137</strain>
    </source>
</reference>
<dbReference type="EMBL" id="CCBP010000115">
    <property type="protein sequence ID" value="CDO72667.1"/>
    <property type="molecule type" value="Genomic_DNA"/>
</dbReference>
<dbReference type="STRING" id="5643.A0A060SDT9"/>
<comment type="caution">
    <text evidence="1">The sequence shown here is derived from an EMBL/GenBank/DDBJ whole genome shotgun (WGS) entry which is preliminary data.</text>
</comment>